<reference evidence="1 2" key="1">
    <citation type="journal article" date="2012" name="PLoS ONE">
        <title>Evolution of Burkholderia pseudomallei in recurrent melioidosis.</title>
        <authorList>
            <person name="Hayden H.S."/>
            <person name="Lim R."/>
            <person name="Brittnacher M.J."/>
            <person name="Sims E.H."/>
            <person name="Ramage E.R."/>
            <person name="Fong C."/>
            <person name="Wu Z."/>
            <person name="Crist E."/>
            <person name="Chang J."/>
            <person name="Zhou Y."/>
            <person name="Radey M."/>
            <person name="Rohmer L."/>
            <person name="Haugen E."/>
            <person name="Gillett W."/>
            <person name="Wuthiekanun V."/>
            <person name="Peacock S.J."/>
            <person name="Kaul R."/>
            <person name="Miller S.I."/>
            <person name="Manoil C."/>
            <person name="Jacobs M.A."/>
        </authorList>
    </citation>
    <scope>NUCLEOTIDE SEQUENCE [LARGE SCALE GENOMIC DNA]</scope>
    <source>
        <strain evidence="1 2">1026b</strain>
    </source>
</reference>
<accession>A0A0H3HJA1</accession>
<proteinExistence type="predicted"/>
<evidence type="ECO:0000313" key="1">
    <source>
        <dbReference type="EMBL" id="AFI65982.1"/>
    </source>
</evidence>
<organism evidence="1 2">
    <name type="scientific">Burkholderia pseudomallei (strain 1026b)</name>
    <dbReference type="NCBI Taxonomy" id="884204"/>
    <lineage>
        <taxon>Bacteria</taxon>
        <taxon>Pseudomonadati</taxon>
        <taxon>Pseudomonadota</taxon>
        <taxon>Betaproteobacteria</taxon>
        <taxon>Burkholderiales</taxon>
        <taxon>Burkholderiaceae</taxon>
        <taxon>Burkholderia</taxon>
        <taxon>pseudomallei group</taxon>
    </lineage>
</organism>
<dbReference type="EMBL" id="CP002833">
    <property type="protein sequence ID" value="AFI65982.1"/>
    <property type="molecule type" value="Genomic_DNA"/>
</dbReference>
<dbReference type="Proteomes" id="UP000010087">
    <property type="component" value="Chromosome 1"/>
</dbReference>
<gene>
    <name evidence="1" type="ordered locus">BP1026B_I1345</name>
</gene>
<protein>
    <submittedName>
        <fullName evidence="1">Uncharacterized protein</fullName>
    </submittedName>
</protein>
<name>A0A0H3HJA1_BURP2</name>
<dbReference type="AlphaFoldDB" id="A0A0H3HJA1"/>
<evidence type="ECO:0000313" key="2">
    <source>
        <dbReference type="Proteomes" id="UP000010087"/>
    </source>
</evidence>
<sequence>MAGLSFIERARQRAVFVYRQFELSCAPPAVEP</sequence>
<dbReference type="KEGG" id="bpz:BP1026B_I1345"/>